<protein>
    <submittedName>
        <fullName evidence="2">Trans-aconitate 2-methyltransferase</fullName>
    </submittedName>
</protein>
<organism evidence="2 3">
    <name type="scientific">Dyadobacter koreensis</name>
    <dbReference type="NCBI Taxonomy" id="408657"/>
    <lineage>
        <taxon>Bacteria</taxon>
        <taxon>Pseudomonadati</taxon>
        <taxon>Bacteroidota</taxon>
        <taxon>Cytophagia</taxon>
        <taxon>Cytophagales</taxon>
        <taxon>Spirosomataceae</taxon>
        <taxon>Dyadobacter</taxon>
    </lineage>
</organism>
<evidence type="ECO:0000313" key="3">
    <source>
        <dbReference type="Proteomes" id="UP000199532"/>
    </source>
</evidence>
<evidence type="ECO:0000259" key="1">
    <source>
        <dbReference type="Pfam" id="PF13847"/>
    </source>
</evidence>
<accession>A0A1H6QMZ9</accession>
<name>A0A1H6QMZ9_9BACT</name>
<dbReference type="InterPro" id="IPR023149">
    <property type="entry name" value="Trans_acon_MeTrfase_C"/>
</dbReference>
<dbReference type="GO" id="GO:0032259">
    <property type="term" value="P:methylation"/>
    <property type="evidence" value="ECO:0007669"/>
    <property type="project" value="UniProtKB-KW"/>
</dbReference>
<dbReference type="AlphaFoldDB" id="A0A1H6QMZ9"/>
<dbReference type="PANTHER" id="PTHR43861:SF1">
    <property type="entry name" value="TRANS-ACONITATE 2-METHYLTRANSFERASE"/>
    <property type="match status" value="1"/>
</dbReference>
<dbReference type="Gene3D" id="1.10.150.290">
    <property type="entry name" value="S-adenosyl-L-methionine-dependent methyltransferases"/>
    <property type="match status" value="1"/>
</dbReference>
<dbReference type="CDD" id="cd02440">
    <property type="entry name" value="AdoMet_MTases"/>
    <property type="match status" value="1"/>
</dbReference>
<dbReference type="EMBL" id="FNXY01000001">
    <property type="protein sequence ID" value="SEI45138.1"/>
    <property type="molecule type" value="Genomic_DNA"/>
</dbReference>
<gene>
    <name evidence="2" type="ORF">SAMN04487995_0837</name>
</gene>
<dbReference type="InterPro" id="IPR025714">
    <property type="entry name" value="Methyltranfer_dom"/>
</dbReference>
<evidence type="ECO:0000313" key="2">
    <source>
        <dbReference type="EMBL" id="SEI45138.1"/>
    </source>
</evidence>
<dbReference type="InterPro" id="IPR029063">
    <property type="entry name" value="SAM-dependent_MTases_sf"/>
</dbReference>
<dbReference type="SUPFAM" id="SSF53335">
    <property type="entry name" value="S-adenosyl-L-methionine-dependent methyltransferases"/>
    <property type="match status" value="1"/>
</dbReference>
<feature type="domain" description="Methyltransferase" evidence="1">
    <location>
        <begin position="42"/>
        <end position="162"/>
    </location>
</feature>
<dbReference type="STRING" id="408657.SAMN04487995_0837"/>
<dbReference type="Proteomes" id="UP000199532">
    <property type="component" value="Unassembled WGS sequence"/>
</dbReference>
<dbReference type="RefSeq" id="WP_229209467.1">
    <property type="nucleotide sequence ID" value="NZ_FNXY01000001.1"/>
</dbReference>
<keyword evidence="2" id="KW-0489">Methyltransferase</keyword>
<sequence>MAKLNENSPDKILMAWNPNIYNKFKSERFLPFYDLATLIDKKVGMSVIDLGCGTGELTRKLADLLPDSNVLGIDSSKEMLNDAREFEREGIRFEVKSIEDQLDSGMEWDLVFSNAAIQWVEDHESLLPKIISTIKPDGTLAVQLPAQHHNITNKMLAKLADEMPFEPLLKSWKRADTVLEIDNYAQIIFDNGGRNITVFEKIYPLVLQDSDSLFDWVSGTALIPYLERLEDKNKQNFIDEFKKRLSSKFPKSPVFFPFKRILMKATF</sequence>
<dbReference type="PANTHER" id="PTHR43861">
    <property type="entry name" value="TRANS-ACONITATE 2-METHYLTRANSFERASE-RELATED"/>
    <property type="match status" value="1"/>
</dbReference>
<reference evidence="2 3" key="1">
    <citation type="submission" date="2016-10" db="EMBL/GenBank/DDBJ databases">
        <authorList>
            <person name="de Groot N.N."/>
        </authorList>
    </citation>
    <scope>NUCLEOTIDE SEQUENCE [LARGE SCALE GENOMIC DNA]</scope>
    <source>
        <strain evidence="2 3">DSM 19938</strain>
    </source>
</reference>
<keyword evidence="3" id="KW-1185">Reference proteome</keyword>
<dbReference type="GO" id="GO:0030798">
    <property type="term" value="F:trans-aconitate 2-methyltransferase activity"/>
    <property type="evidence" value="ECO:0007669"/>
    <property type="project" value="InterPro"/>
</dbReference>
<dbReference type="Gene3D" id="3.40.50.150">
    <property type="entry name" value="Vaccinia Virus protein VP39"/>
    <property type="match status" value="1"/>
</dbReference>
<proteinExistence type="predicted"/>
<dbReference type="Pfam" id="PF13847">
    <property type="entry name" value="Methyltransf_31"/>
    <property type="match status" value="1"/>
</dbReference>
<keyword evidence="2" id="KW-0808">Transferase</keyword>